<accession>A0ABX2CR18</accession>
<sequence>MQKVEGRRNEKVRNSFFKVENTLTEIQQIV</sequence>
<name>A0ABX2CR18_9CYAN</name>
<comment type="caution">
    <text evidence="1">The sequence shown here is derived from an EMBL/GenBank/DDBJ whole genome shotgun (WGS) entry which is preliminary data.</text>
</comment>
<proteinExistence type="predicted"/>
<dbReference type="Proteomes" id="UP000702425">
    <property type="component" value="Unassembled WGS sequence"/>
</dbReference>
<dbReference type="EMBL" id="SRRZ01000006">
    <property type="protein sequence ID" value="NQE32857.1"/>
    <property type="molecule type" value="Genomic_DNA"/>
</dbReference>
<keyword evidence="2" id="KW-1185">Reference proteome</keyword>
<evidence type="ECO:0000313" key="2">
    <source>
        <dbReference type="Proteomes" id="UP000702425"/>
    </source>
</evidence>
<protein>
    <submittedName>
        <fullName evidence="1">Uncharacterized protein</fullName>
    </submittedName>
</protein>
<reference evidence="1 2" key="1">
    <citation type="journal article" date="2020" name="Sci. Rep.">
        <title>A novel cyanobacterial geosmin producer, revising GeoA distribution and dispersion patterns in Bacteria.</title>
        <authorList>
            <person name="Churro C."/>
            <person name="Semedo-Aguiar A.P."/>
            <person name="Silva A.D."/>
            <person name="Pereira-Leal J.B."/>
            <person name="Leite R.B."/>
        </authorList>
    </citation>
    <scope>NUCLEOTIDE SEQUENCE [LARGE SCALE GENOMIC DNA]</scope>
    <source>
        <strain evidence="1 2">IPMA8</strain>
    </source>
</reference>
<organism evidence="1 2">
    <name type="scientific">Microcoleus asticus IPMA8</name>
    <dbReference type="NCBI Taxonomy" id="2563858"/>
    <lineage>
        <taxon>Bacteria</taxon>
        <taxon>Bacillati</taxon>
        <taxon>Cyanobacteriota</taxon>
        <taxon>Cyanophyceae</taxon>
        <taxon>Oscillatoriophycideae</taxon>
        <taxon>Oscillatoriales</taxon>
        <taxon>Microcoleaceae</taxon>
        <taxon>Microcoleus</taxon>
        <taxon>Microcoleus asticus</taxon>
    </lineage>
</organism>
<evidence type="ECO:0000313" key="1">
    <source>
        <dbReference type="EMBL" id="NQE32857.1"/>
    </source>
</evidence>
<gene>
    <name evidence="1" type="ORF">E5S67_00574</name>
</gene>